<dbReference type="AlphaFoldDB" id="A0AB34QT95"/>
<evidence type="ECO:0008006" key="4">
    <source>
        <dbReference type="Google" id="ProtNLM"/>
    </source>
</evidence>
<protein>
    <recommendedName>
        <fullName evidence="4">Tripartite tricarboxylate transporter substrate binding protein</fullName>
    </recommendedName>
</protein>
<dbReference type="InterPro" id="IPR005064">
    <property type="entry name" value="BUG"/>
</dbReference>
<organism evidence="2 3">
    <name type="scientific">Bacillus pumilus</name>
    <name type="common">Bacillus mesentericus</name>
    <dbReference type="NCBI Taxonomy" id="1408"/>
    <lineage>
        <taxon>Bacteria</taxon>
        <taxon>Bacillati</taxon>
        <taxon>Bacillota</taxon>
        <taxon>Bacilli</taxon>
        <taxon>Bacillales</taxon>
        <taxon>Bacillaceae</taxon>
        <taxon>Bacillus</taxon>
    </lineage>
</organism>
<dbReference type="Gene3D" id="3.40.190.10">
    <property type="entry name" value="Periplasmic binding protein-like II"/>
    <property type="match status" value="1"/>
</dbReference>
<dbReference type="Proteomes" id="UP000031978">
    <property type="component" value="Unassembled WGS sequence"/>
</dbReference>
<dbReference type="SUPFAM" id="SSF53850">
    <property type="entry name" value="Periplasmic binding protein-like II"/>
    <property type="match status" value="1"/>
</dbReference>
<gene>
    <name evidence="2" type="ORF">B4127_0754</name>
</gene>
<name>A0AB34QT95_BACPU</name>
<proteinExistence type="inferred from homology"/>
<dbReference type="Gene3D" id="3.40.190.150">
    <property type="entry name" value="Bordetella uptake gene, domain 1"/>
    <property type="match status" value="1"/>
</dbReference>
<comment type="caution">
    <text evidence="2">The sequence shown here is derived from an EMBL/GenBank/DDBJ whole genome shotgun (WGS) entry which is preliminary data.</text>
</comment>
<dbReference type="PANTHER" id="PTHR42928">
    <property type="entry name" value="TRICARBOXYLATE-BINDING PROTEIN"/>
    <property type="match status" value="1"/>
</dbReference>
<dbReference type="RefSeq" id="WP_044142228.1">
    <property type="nucleotide sequence ID" value="NZ_CP139104.1"/>
</dbReference>
<comment type="similarity">
    <text evidence="1">Belongs to the UPF0065 (bug) family.</text>
</comment>
<sequence length="326" mass="37244">MKKAICLVVIIICLCMTLTFNEKKGGDSFLQHSPLSIVVSGVPDGGFDQTAQVMKSVLEKEKLVKRPVNILYQRGGTVDKGWTYMLERDTNYISLNSSLLLSRNLLGSSNMTMNDVTPLAILAEEWQVVAVPVDSPFSNGKELLNTLKKKPDSLKIGFAPDFGNDDQISFARAAEMAGIDPYRIQFLKFDSADDLFQALIDHEVDAATTTITEVRHDYEKKRLKLIATTTNQRLEGFEDVPTWKEQGIPLIFSHWRGVMGPKQMNQHEIREWDQLLQKMTQTKSWKKQLKQKGWTGRYMNSKEAKIFMEEQLRRYEQFIQGEQAVE</sequence>
<dbReference type="Pfam" id="PF03401">
    <property type="entry name" value="TctC"/>
    <property type="match status" value="1"/>
</dbReference>
<dbReference type="InterPro" id="IPR042100">
    <property type="entry name" value="Bug_dom1"/>
</dbReference>
<accession>A0AB34QT95</accession>
<evidence type="ECO:0000313" key="2">
    <source>
        <dbReference type="EMBL" id="KIL09808.1"/>
    </source>
</evidence>
<evidence type="ECO:0000256" key="1">
    <source>
        <dbReference type="ARBA" id="ARBA00006987"/>
    </source>
</evidence>
<reference evidence="2 3" key="1">
    <citation type="submission" date="2014-12" db="EMBL/GenBank/DDBJ databases">
        <title>Draft Genome Sequences of Five Spore-Forming Food Isolates of Bacillus pumilus.</title>
        <authorList>
            <person name="de Jong A."/>
            <person name="van Heel A.J."/>
            <person name="Montalban-Lopez M."/>
            <person name="Krawczyk A.O."/>
            <person name="Berendsen E.M."/>
            <person name="Wells-Bennik M."/>
            <person name="Kuipers O.P."/>
        </authorList>
    </citation>
    <scope>NUCLEOTIDE SEQUENCE [LARGE SCALE GENOMIC DNA]</scope>
    <source>
        <strain evidence="2 3">B4127</strain>
    </source>
</reference>
<dbReference type="PANTHER" id="PTHR42928:SF3">
    <property type="entry name" value="UPF0065 PROTEIN YFLP"/>
    <property type="match status" value="1"/>
</dbReference>
<dbReference type="EMBL" id="JXCL01000046">
    <property type="protein sequence ID" value="KIL09808.1"/>
    <property type="molecule type" value="Genomic_DNA"/>
</dbReference>
<evidence type="ECO:0000313" key="3">
    <source>
        <dbReference type="Proteomes" id="UP000031978"/>
    </source>
</evidence>
<dbReference type="PIRSF" id="PIRSF017082">
    <property type="entry name" value="YflP"/>
    <property type="match status" value="1"/>
</dbReference>